<reference evidence="1 2" key="1">
    <citation type="submission" date="2018-01" db="EMBL/GenBank/DDBJ databases">
        <title>Harnessing the power of phylogenomics to disentangle the directionality and signatures of interkingdom host jumping in the parasitic fungal genus Tolypocladium.</title>
        <authorList>
            <person name="Quandt C.A."/>
            <person name="Patterson W."/>
            <person name="Spatafora J.W."/>
        </authorList>
    </citation>
    <scope>NUCLEOTIDE SEQUENCE [LARGE SCALE GENOMIC DNA]</scope>
    <source>
        <strain evidence="1 2">NRBC 100945</strain>
    </source>
</reference>
<proteinExistence type="predicted"/>
<keyword evidence="2" id="KW-1185">Reference proteome</keyword>
<evidence type="ECO:0000313" key="1">
    <source>
        <dbReference type="EMBL" id="POR37051.1"/>
    </source>
</evidence>
<dbReference type="OrthoDB" id="4926491at2759"/>
<comment type="caution">
    <text evidence="1">The sequence shown here is derived from an EMBL/GenBank/DDBJ whole genome shotgun (WGS) entry which is preliminary data.</text>
</comment>
<organism evidence="1 2">
    <name type="scientific">Tolypocladium paradoxum</name>
    <dbReference type="NCBI Taxonomy" id="94208"/>
    <lineage>
        <taxon>Eukaryota</taxon>
        <taxon>Fungi</taxon>
        <taxon>Dikarya</taxon>
        <taxon>Ascomycota</taxon>
        <taxon>Pezizomycotina</taxon>
        <taxon>Sordariomycetes</taxon>
        <taxon>Hypocreomycetidae</taxon>
        <taxon>Hypocreales</taxon>
        <taxon>Ophiocordycipitaceae</taxon>
        <taxon>Tolypocladium</taxon>
    </lineage>
</organism>
<dbReference type="AlphaFoldDB" id="A0A2S4L3Q2"/>
<accession>A0A2S4L3Q2</accession>
<evidence type="ECO:0000313" key="2">
    <source>
        <dbReference type="Proteomes" id="UP000237481"/>
    </source>
</evidence>
<name>A0A2S4L3Q2_9HYPO</name>
<dbReference type="EMBL" id="PKSG01000278">
    <property type="protein sequence ID" value="POR37051.1"/>
    <property type="molecule type" value="Genomic_DNA"/>
</dbReference>
<gene>
    <name evidence="1" type="ORF">TPAR_02754</name>
</gene>
<sequence length="324" mass="35329">MSLPLKAKVAIRDLWTKDDAPARKALQSLQDILGRDVLCEPQWQLLHELLVSAYPDGGAVISAVSSFVQAWCLGVSELLEDGDAGEAWGEKLLEAMTASSGGALKLMLETTNSNMPSTSWNTSRGAFILHLPANNPPPEPLAFVPNFRSQANAAFTDAVSSTAAADHDGWADVVVSSANPTLEPEGASNYLPSAISLPQPDKLLLRPPYHLLVFARDRNEIEIQSSHSPSLDLLAAYLKKWCRTNVELSDGSPLVYITLNQSPFGLIPTHDSLTLSLPDSRYGLRSSLSLPLVFRLVENVLGYQQVRGDAACWQYRRDTPLKQL</sequence>
<protein>
    <submittedName>
        <fullName evidence="1">Uncharacterized protein</fullName>
    </submittedName>
</protein>
<dbReference type="Proteomes" id="UP000237481">
    <property type="component" value="Unassembled WGS sequence"/>
</dbReference>